<dbReference type="SUPFAM" id="SSF48350">
    <property type="entry name" value="GTPase activation domain, GAP"/>
    <property type="match status" value="22"/>
</dbReference>
<keyword evidence="5" id="KW-0132">Cell division</keyword>
<feature type="domain" description="Rho-GAP" evidence="11">
    <location>
        <begin position="1101"/>
        <end position="1285"/>
    </location>
</feature>
<evidence type="ECO:0000259" key="12">
    <source>
        <dbReference type="PROSITE" id="PS50815"/>
    </source>
</evidence>
<feature type="domain" description="Rho-GAP" evidence="11">
    <location>
        <begin position="2357"/>
        <end position="2541"/>
    </location>
</feature>
<protein>
    <recommendedName>
        <fullName evidence="9">Mitotic spindle assembly checkpoint protein MAD2A</fullName>
    </recommendedName>
    <alternativeName>
        <fullName evidence="10">Mitotic arrest deficient 2-like protein 1</fullName>
    </alternativeName>
</protein>
<organism evidence="13 14">
    <name type="scientific">Ovis ammon polii</name>
    <dbReference type="NCBI Taxonomy" id="230172"/>
    <lineage>
        <taxon>Eukaryota</taxon>
        <taxon>Metazoa</taxon>
        <taxon>Chordata</taxon>
        <taxon>Craniata</taxon>
        <taxon>Vertebrata</taxon>
        <taxon>Euteleostomi</taxon>
        <taxon>Mammalia</taxon>
        <taxon>Eutheria</taxon>
        <taxon>Laurasiatheria</taxon>
        <taxon>Artiodactyla</taxon>
        <taxon>Ruminantia</taxon>
        <taxon>Pecora</taxon>
        <taxon>Bovidae</taxon>
        <taxon>Caprinae</taxon>
        <taxon>Ovis</taxon>
    </lineage>
</organism>
<dbReference type="Gene3D" id="1.10.555.10">
    <property type="entry name" value="Rho GTPase activation protein"/>
    <property type="match status" value="22"/>
</dbReference>
<evidence type="ECO:0000256" key="6">
    <source>
        <dbReference type="ARBA" id="ARBA00022776"/>
    </source>
</evidence>
<dbReference type="GO" id="GO:0005096">
    <property type="term" value="F:GTPase activator activity"/>
    <property type="evidence" value="ECO:0007669"/>
    <property type="project" value="UniProtKB-KW"/>
</dbReference>
<dbReference type="InterPro" id="IPR047886">
    <property type="entry name" value="ARHGAP20-like_RhoGAP"/>
</dbReference>
<feature type="domain" description="Rho-GAP" evidence="11">
    <location>
        <begin position="2040"/>
        <end position="2224"/>
    </location>
</feature>
<gene>
    <name evidence="13" type="ORF">MG293_007295</name>
</gene>
<keyword evidence="4" id="KW-0597">Phosphoprotein</keyword>
<keyword evidence="7" id="KW-0539">Nucleus</keyword>
<feature type="domain" description="Rho-GAP" evidence="11">
    <location>
        <begin position="345"/>
        <end position="529"/>
    </location>
</feature>
<comment type="subcellular location">
    <subcellularLocation>
        <location evidence="1">Nucleus</location>
    </subcellularLocation>
</comment>
<keyword evidence="8" id="KW-0131">Cell cycle</keyword>
<comment type="caution">
    <text evidence="13">The sequence shown here is derived from an EMBL/GenBank/DDBJ whole genome shotgun (WGS) entry which is preliminary data.</text>
</comment>
<dbReference type="GO" id="GO:0000776">
    <property type="term" value="C:kinetochore"/>
    <property type="evidence" value="ECO:0007669"/>
    <property type="project" value="UniProtKB-ARBA"/>
</dbReference>
<dbReference type="EMBL" id="JAKZEL010000006">
    <property type="protein sequence ID" value="KAI4543169.1"/>
    <property type="molecule type" value="Genomic_DNA"/>
</dbReference>
<dbReference type="Gene3D" id="3.30.900.10">
    <property type="entry name" value="HORMA domain"/>
    <property type="match status" value="1"/>
</dbReference>
<feature type="domain" description="Rho-GAP" evidence="11">
    <location>
        <begin position="5171"/>
        <end position="5355"/>
    </location>
</feature>
<dbReference type="GO" id="GO:0005634">
    <property type="term" value="C:nucleus"/>
    <property type="evidence" value="ECO:0007669"/>
    <property type="project" value="UniProtKB-SubCell"/>
</dbReference>
<feature type="domain" description="Rho-GAP" evidence="11">
    <location>
        <begin position="1536"/>
        <end position="1720"/>
    </location>
</feature>
<accession>A0AAD4UFW7</accession>
<feature type="domain" description="Rho-GAP" evidence="11">
    <location>
        <begin position="3671"/>
        <end position="3855"/>
    </location>
</feature>
<dbReference type="SMART" id="SM00324">
    <property type="entry name" value="RhoGAP"/>
    <property type="match status" value="17"/>
</dbReference>
<keyword evidence="6" id="KW-0498">Mitosis</keyword>
<evidence type="ECO:0000256" key="10">
    <source>
        <dbReference type="ARBA" id="ARBA00076594"/>
    </source>
</evidence>
<evidence type="ECO:0000256" key="4">
    <source>
        <dbReference type="ARBA" id="ARBA00022553"/>
    </source>
</evidence>
<evidence type="ECO:0000256" key="3">
    <source>
        <dbReference type="ARBA" id="ARBA00022468"/>
    </source>
</evidence>
<dbReference type="GO" id="GO:1990728">
    <property type="term" value="C:mitotic spindle assembly checkpoint MAD1-MAD2 complex"/>
    <property type="evidence" value="ECO:0007669"/>
    <property type="project" value="UniProtKB-ARBA"/>
</dbReference>
<feature type="domain" description="Rho-GAP" evidence="11">
    <location>
        <begin position="4197"/>
        <end position="4381"/>
    </location>
</feature>
<dbReference type="PROSITE" id="PS50815">
    <property type="entry name" value="HORMA"/>
    <property type="match status" value="1"/>
</dbReference>
<feature type="domain" description="Rho-GAP" evidence="11">
    <location>
        <begin position="2861"/>
        <end position="3045"/>
    </location>
</feature>
<feature type="domain" description="Rho-GAP" evidence="11">
    <location>
        <begin position="597"/>
        <end position="781"/>
    </location>
</feature>
<evidence type="ECO:0000256" key="8">
    <source>
        <dbReference type="ARBA" id="ARBA00023306"/>
    </source>
</evidence>
<reference evidence="13" key="1">
    <citation type="submission" date="2022-03" db="EMBL/GenBank/DDBJ databases">
        <title>Genomic analyses of argali, domestic sheep and their hybrids provide insights into chromosomal evolution, heterosis and genetic basis of agronomic traits.</title>
        <authorList>
            <person name="Li M."/>
        </authorList>
    </citation>
    <scope>NUCLEOTIDE SEQUENCE</scope>
    <source>
        <strain evidence="13">CAU-MHL-2022a</strain>
        <tissue evidence="13">Skin</tissue>
    </source>
</reference>
<evidence type="ECO:0000259" key="11">
    <source>
        <dbReference type="PROSITE" id="PS50238"/>
    </source>
</evidence>
<dbReference type="CDD" id="cd04402">
    <property type="entry name" value="RhoGAP_ARHGAP20"/>
    <property type="match status" value="17"/>
</dbReference>
<dbReference type="FunFam" id="1.10.555.10:FF:000025">
    <property type="entry name" value="Rho GTPase-activating protein 20"/>
    <property type="match status" value="12"/>
</dbReference>
<dbReference type="InterPro" id="IPR003511">
    <property type="entry name" value="HORMA_dom"/>
</dbReference>
<dbReference type="InterPro" id="IPR000198">
    <property type="entry name" value="RhoGAP_dom"/>
</dbReference>
<feature type="domain" description="HORMA" evidence="12">
    <location>
        <begin position="14"/>
        <end position="197"/>
    </location>
</feature>
<dbReference type="Pfam" id="PF00620">
    <property type="entry name" value="RhoGAP"/>
    <property type="match status" value="22"/>
</dbReference>
<feature type="domain" description="Rho-GAP" evidence="11">
    <location>
        <begin position="4766"/>
        <end position="4950"/>
    </location>
</feature>
<feature type="domain" description="Rho-GAP" evidence="11">
    <location>
        <begin position="5423"/>
        <end position="5607"/>
    </location>
</feature>
<dbReference type="Pfam" id="PF02301">
    <property type="entry name" value="HORMA"/>
    <property type="match status" value="1"/>
</dbReference>
<evidence type="ECO:0000256" key="5">
    <source>
        <dbReference type="ARBA" id="ARBA00022618"/>
    </source>
</evidence>
<feature type="domain" description="Rho-GAP" evidence="11">
    <location>
        <begin position="1788"/>
        <end position="1972"/>
    </location>
</feature>
<evidence type="ECO:0000313" key="14">
    <source>
        <dbReference type="Proteomes" id="UP001214576"/>
    </source>
</evidence>
<evidence type="ECO:0000313" key="13">
    <source>
        <dbReference type="EMBL" id="KAI4543169.1"/>
    </source>
</evidence>
<evidence type="ECO:0000256" key="7">
    <source>
        <dbReference type="ARBA" id="ARBA00023242"/>
    </source>
</evidence>
<dbReference type="GO" id="GO:1901991">
    <property type="term" value="P:negative regulation of mitotic cell cycle phase transition"/>
    <property type="evidence" value="ECO:0007669"/>
    <property type="project" value="UniProtKB-ARBA"/>
</dbReference>
<dbReference type="GO" id="GO:0035023">
    <property type="term" value="P:regulation of Rho protein signal transduction"/>
    <property type="evidence" value="ECO:0007669"/>
    <property type="project" value="InterPro"/>
</dbReference>
<feature type="domain" description="Rho-GAP" evidence="11">
    <location>
        <begin position="4449"/>
        <end position="4633"/>
    </location>
</feature>
<comment type="similarity">
    <text evidence="2">Belongs to the MAD2 family.</text>
</comment>
<dbReference type="PANTHER" id="PTHR23179:SF37">
    <property type="entry name" value="1700006A11RIK PROTEIN"/>
    <property type="match status" value="1"/>
</dbReference>
<evidence type="ECO:0000256" key="9">
    <source>
        <dbReference type="ARBA" id="ARBA00068928"/>
    </source>
</evidence>
<name>A0AAD4UFW7_OVIAM</name>
<sequence>MALQLSREQGITLRGSAEIVAEFFSFGINSILYQRGIYPSETFTRVQKYGLTLLVTTDPELIKYLNNVVDQLKEWLYKCSVQKLVVVISNIESGEVLERWQFDIECDKTAKDDSAPREKSQKAIQDEIRSVIRQITATVTFLPLLEVSCSFDLLIYTDKDLVVPEKWEESGPQFITNSEEVRLRSFTTTIHKSVTITVTNSDTVSDVISMSLSKLRITGSKKGYQWVSFGEKKALYPLTGRGHPYGIKMRDVPDTGLLQQGLEGSISGSALQEALLEGPEEIQEQFILKPRHSATNQAWKQQGKDKKTVNKSSVKNSAFWCSSSTREDNQHPPLPPRKQKQLFGAPLEDVCDNDTLPTPILEMLSFINQKGPFTEGIFREPASIKSCIALKKKLNAGHNVNLDDESVLVVSSVLKDFLRNIQGSVFSAHLYDKWLDVIDQGNEEEKITATQRLVDQLPRANVVFLRYLFGVLHNIEQHSSSNQMTPYDLSVCLTPSILCLLNSGSSAFENVSKKVSVIQFLIENCLKIFGEDITSLFGENSVSCDNSDITDNSEISDKKTINKSSVKNSAFWCSSSTHEDNQDPTLPPRKQKQLFGAPLEDVCDNDTLPTPILEMLSFLNQKGPFTEGIFRKPASVKSTIALKEKLNAGHKVNFDDESILVVSSVLKDFLRNIQGSIFSARLYDKWLDVIDQGNEEEKITATQRLVDQLPKANVVFLRHLFGVLHNIEQHSSSSQMTAHDLSLYLTPSILCLLNSGSSAFENVSKKVSVIQFLIENCLKIFGEDITSLFGENSVSCDNSDITDNSEISDKKTVNKSSVKNSAFWCSSSTREDNQHPPLPPRKQKQLFGAPLEDVCDNDTLPTPILEMLSFINQKGPFTEGIFRKPASIKSAIALKEKLNAGHKVNFDDESVLVVSSVLKDFLRNIQGSIFSARLYDKWLDVIDQGNEEEKITATQRLVDQLPKANVVFLRHLFGVLHNIEQHSSSSQMTAHDLSLYLTPSILCLLNSGSSAFENVSKKVSLIQFLIENCLKIFGEDITSLFGENSVSCDNSDITDNSEISDKKTVSKSSVKNWAFWCRSRTREDNQHPPLPPRKQKQLFGVALEEVCDNDSLPTPILEMLSFVNQKGPFTEGIFRKSASIKSCRALKEKLNAGHNVNLDDESVLVVSSVLKDFLQNIQGSIFSARLYDKWLDVIDQGNEEEKITATQRLVDQLSRANVVLLRYLFGVLHNIEQHSSSNQMTSYNLSVCLAPSILCLLNSGSSAFEKVTKKVSLIQFLIENCLKIFGEDITSLFGENSVSCDNSDITDNSEISDKKTVSKSSVKNWAFWCRSRTREDNQHPPLPPRKQKQLFGAPLEDVCDNDTLPTPILEMLSFINQKGPFTEGIFRKSASIKSCRALKKKLNAGHKVNFDDESVLVVSSVLKTRILHARIQVILEPIEFSIKLSINRGSNMGSEYVLALRLHKTPRSQRASTVSEVNKQNGLCAFLFRKPNRISDKKTVSKSSVKNWAFWCRSRTREDNQHPPLPPRKQKQLFGAPLEDVCDNDTLPTPILEMLSFINQKGPFTEGIFRKSASIKSCRALKKKLNAGHKVNFDDESVLVVSSVLKDFLQNIQGSIFSARLYDKWLDVIDQGNEEEKITATQRLVDQLPRANVVLLRYLFGVLHNIEQHSSSNQMTSYNLSVCLAPSILCLLNSGSSAFEKVTKKVSLIQFLIENCLKIFGEDITSLFGENSVSCDNSDITDNSEISDKKTVSKSSVKNWAFWCRSRTREDNQHPPLPPRKQKQLFGAPLEDVCDNDTLPTPILEMLSFINQKGPFTEGIFRKSASIKSCRALKKKLNAGHKVNFDDESVLVVSSVLKDFLQNIQGSIFSARLYDKWLDVIDQGNEEEKITATQRLVDQLPRANVVLLRYLFGVLHNIEQHSSSNQMTSYNLSVCLAPSILCLLNSGSSAFEKVTKKVSLIQFLIENCLKIFGEDITSLFGENSVSCDNSDITDNSEISDKKTVSKSSVKNWAFWCRSRTREDNQHPPLPPRKQKQLFGVALDDVCDNDTLPTPILEMLSFINQKGPFTEGIFRKSASIKSCRALKKKLNAGHKVNFDDESVLVVSSVLKDFLQNIQGSIFSARLYDKWLDVIDQGNEEEKITATQRLVDQLPRANVVLLRYLFGVLHNIEQHSSSNQMTSYNLSVCLAPSILCLLNPGSSAFEKVTKKISLIQFLIENCLKIFGEDITSLFGENSVSCDNSDITDNSEISGRGHPYGIKMRDVPDTGLLQQGLEGSISGSALQEALLEGPEEIQEQFILKPRHSATNQAWKQQGKDKKTVSKSSVKNWAFWCRSRTREDNQHPPLPPRKQKQLFGVALEEVCDNDTLPTPILEMLSFINQKGPFTEGIFREPASIKSCIALKKKLNAGHNVNLDDESVLVVSSVLKDFLRNIQGSVFSAHLYDKWLDVIDQGNEEEKITATQRLVDQLPKANVVFLRYLFGVLHNIEQHSSSNQMTPYDLSVCLTPSILCLLNSGSSAFGNVSKKVSVIQFLIENCLKIFGEDITSLFGENSVSCDNSDITDNSEISDKKTINKSSVKNSAFWCSSSTREDNQDPTLPPRKQKQLFGAPLEDVCDNDTLPTPILEMLSFLNQKGPFTEGIFRKPASVKSTIALKEKLNAGHKVNLDDESILVVSSVLKDFLRNIQGSIFSARLYDKWLDVIDQGNEEEKITATQRLVDQLPKANVVFLRHLFGVLHNIEQHSSSSQMTAHDLSLYLTPSILCLLNSGSSAFENVSKKVSVIQFLIENCLKIFGEDITSLFGENSVSCDNSDITDNSEISDKKTVNKSSVKNSAFWCSSSTPEDNQHPPLPPRKQKQLFGAPLEDVCDNDTLPTPILEMLSFINQKGPFTEGIFRKPASIKSAIALKEKLNAGHKVNFDDESVLVVSSVLKDFLRNIQGSIFSARLYDKWLDVIDEGNEEEKITATQRLVDQLPKANVVFLRHLFGVLHNIEQHSSSSQMTAHDLSLYLTPSILCLLNSGSSAFENVSKKVFLIQFLIENCLKIFGEDITSLFGENSVSCDNSDITDNSEISDKKTVNKNSVKNWAFWCSSRTREDNQHPPLPPRKQKQLFGAPLEDVCDNDTLPTPILEMLSFINQKGPFTEGIFRKPASIKSCRALKKKLNAGHKVNFDDESILVVSSVLKVSLIQFLIENCLKIFGEDITSLFGENSVSCDNSDITDNSEISDKKTVSKSSVKNWAFWCRSRTREDNQHPPLPPRKQKQLFGVALEEVCDNDTLPTPILEMLSFVNQKGPFTEGIFRKSASIKSCRALKEKLNAGHNVNLDDESVLVVSSVLKVSLIQFLIENCLKIFGEDITSLFGENSVSCDNSDITDNSEISDKKTVSKSSVKNWAFWCRSRTREDNQHPPLPPRKQKQLFGAPLEDVCDNDTLPTPILEMLSFINQKGPFTEGIFRKSGSIKSCRALRKKLNAGHKVNFDDESVLVVSSVLKDFLQNIQGSIFSARLYDKWLDVIDQGNEEEKITATQRLVDQLPRANVVLLRYLFGVLHNIEQHSSSNQMTSYNLSVCLAPSILCLLNSGSSAFEKVTKKVSLIQFLIENCLKIFGEDITSLFGENSVSCDNSDITDNSEISDKKTVSKSSVKNWAFWCRSRTREDNQHPPLPPRKQKQLFGVALDDVCDNDTLPTPILEMLSFINQKGPFTEGIFRKSASIKSCRALKKKLNAGHKVNFDDESVLVVSSVLKDFLQNIQGSIFSARLYDKWLDVIDQGNEEEKITATQRLVDQLPRANVVLLRYLFGVLHNIEQHSSSNQMTSYNLSVCLAPSILCLLNPGSSAFEKVTKKVSLIQFLIENCLKIFGEDITSLFGENSVSCDNSDITDNSEISGKSHQKAQNQDFRLVLGENLPSCALIPGYREAAQANQVLMASTVTPKVVSVISLIQFLIENCLKIFGDRYHFHSLERLSVSLIKFLIENCLKIFGEDITSLFGEKSVSCDNSDITDNSEISDKKTVNKSSVKNSAFWCSSRTREDNQDPPLPPRKQKQLFGVALEDVCDNDTLPTPILEMLSFINQKGPFTEGIFRKPASIKSAIALKEKLNAGHKVNFDDESILVVSSVLKVSVIQFLIENCLKIFGEDITSLFGENSVSCDNSDITDNSEISDKKTVNKSSVKNSAFWCSSRTREDNQHPPLPPRKQKQLFGVALEEVCDNDTLPTPILEMLSFINQKGPFTEGIFRKPASIKSAIALKEKLNAGHKVNLDDESVLVVSSVLKDFLRNIQGSIFSARLYDKWLDVIDQGNEEEKITATQRLVDQLPKANVVFLRHLFGVLHNIEQHSSSSQMTAHDLSLYLTPSILCLLNSGSSAFENVSKKVFLIQFLIENCLKIFGEDITSLFGENSVSCDNSDITDNSEISDKKTVNKNSVKNWAFWCRSRTREDNQHPPLPPRKQKQLFGVALDDVCDNDTLPTPILEMLSFINQKGPFTEGIFRKPASIKSCRALKKKLNAGHKVNFDDESILVVSSVVKDFLQNIQGSIFSARLYDKWLDVIDEGNEEEKITATQRLVDQLPKANVVLLRYLFGVLHNIEQHSSSNQMTPYHLSVCLAPSILCLLNPGSSAFEKVNKKVSLIQFLIENCLKIFGEDITSLFGENSVSCDNSDITDNSEISGRGHPYGIKMRDVPDTGLLQQGLEGSISGSALQEALLEGPEEIQEQFILKPRHSATNQAWKQQGKDKKTVNKSSVKNWAFWCRSRTREDNQHPPLPPRKQKQLFGVALEEVCDNDTLPTPILEMLSFINQKGPFTEGIFREPASIKSCIALKKKLNAGHNVNLDDESVLVVSSVLKDFLRNIQGSVFSAHLYDKWLDVIDQGNEEEKITATQRLVDQLPRANVVFLRYLFGVLHNIEQHSSSNQMTPYDLSVCLTPSILCLLNSGSSAFENFTKKVSLIKFLIENCLKIFGEDITSLFGENSVSCDNSDITDNSEISDKKTINKSSVKNSAFWCSSSTRKDNQDPTLPPRKQKQLFGAPLEDVCDNDTLPTPILEMLSFLNQKGPFTEGIFRKPASVKSTIALKEKLNAGHKVNLDDESILVVSSVLKVSVIQFLIENCLKIFGEDITSLFGENSVSCDNSDITDNSEISDKKTVNKSSVKNSAFWCSSSTREDNQHPPLPPRKQKQLFGAPLEDVCDNDTLPTPILEMLSFINQKGPFTEGIFRKPASIKSAIALKEKLNAGHKVNLDDESVLVVSSVLKDFLRNIQGSIFSARLYDKWLDVIDEGNEEEKITATQRLVDQLPKANVVFLRHLFGVLHNIEQHSSSSQMTAHDLSLYLTPSILCLLNSGSSAFENVSKKVFLIQFLIENCLKIFGEDITSLFGENSVSCDNSDITDNSEISDKKTVNKNSVKNWAFWCSSRTREDNQHPPLPPRKQKQLFGAPLEDVCDNDTLPTPILEMLSFVNQKGPFTEGIFRKSASIKSCRALKEKLNAGHNVNLDDESVLVVSSVLKDFLQNIQGSIFSARLYDKWLDVIDEGNEEEKITATQRLVDQLPKANVVLLRYLFGVLHNIEQHSSSNQMTPYHLSVCLAPSILCLLNSGSSAFEKVNKKVSLIQFLIENCLKIFGEDITSLFGENSVSCDNSDITDNSEISVESW</sequence>
<dbReference type="SUPFAM" id="SSF56019">
    <property type="entry name" value="The spindle assembly checkpoint protein mad2"/>
    <property type="match status" value="1"/>
</dbReference>
<dbReference type="PROSITE" id="PS50238">
    <property type="entry name" value="RHOGAP"/>
    <property type="match status" value="17"/>
</dbReference>
<keyword evidence="14" id="KW-1185">Reference proteome</keyword>
<dbReference type="InterPro" id="IPR036570">
    <property type="entry name" value="HORMA_dom_sf"/>
</dbReference>
<proteinExistence type="inferred from homology"/>
<evidence type="ECO:0000256" key="2">
    <source>
        <dbReference type="ARBA" id="ARBA00010348"/>
    </source>
</evidence>
<dbReference type="GO" id="GO:0051301">
    <property type="term" value="P:cell division"/>
    <property type="evidence" value="ECO:0007669"/>
    <property type="project" value="UniProtKB-KW"/>
</dbReference>
<dbReference type="GO" id="GO:0007165">
    <property type="term" value="P:signal transduction"/>
    <property type="evidence" value="ECO:0007669"/>
    <property type="project" value="InterPro"/>
</dbReference>
<dbReference type="InterPro" id="IPR008936">
    <property type="entry name" value="Rho_GTPase_activation_prot"/>
</dbReference>
<feature type="domain" description="Rho-GAP" evidence="11">
    <location>
        <begin position="3419"/>
        <end position="3603"/>
    </location>
</feature>
<dbReference type="GO" id="GO:0051783">
    <property type="term" value="P:regulation of nuclear division"/>
    <property type="evidence" value="ECO:0007669"/>
    <property type="project" value="UniProtKB-ARBA"/>
</dbReference>
<dbReference type="PANTHER" id="PTHR23179">
    <property type="entry name" value="T-CELL ACTIVATION RHO GTPASE ACTIVATING PROTEIN-RELATED"/>
    <property type="match status" value="1"/>
</dbReference>
<keyword evidence="3" id="KW-0343">GTPase activation</keyword>
<dbReference type="FunFam" id="3.30.900.10:FF:000002">
    <property type="entry name" value="Mitotic spindle assembly checkpoint protein MAD2A"/>
    <property type="match status" value="1"/>
</dbReference>
<feature type="domain" description="Rho-GAP" evidence="11">
    <location>
        <begin position="2609"/>
        <end position="2793"/>
    </location>
</feature>
<feature type="domain" description="Rho-GAP" evidence="11">
    <location>
        <begin position="849"/>
        <end position="1033"/>
    </location>
</feature>
<dbReference type="Proteomes" id="UP001214576">
    <property type="component" value="Unassembled WGS sequence"/>
</dbReference>
<evidence type="ECO:0000256" key="1">
    <source>
        <dbReference type="ARBA" id="ARBA00004123"/>
    </source>
</evidence>